<dbReference type="EMBL" id="BIXY01000019">
    <property type="protein sequence ID" value="GCF08171.1"/>
    <property type="molecule type" value="Genomic_DNA"/>
</dbReference>
<dbReference type="Proteomes" id="UP000322530">
    <property type="component" value="Unassembled WGS sequence"/>
</dbReference>
<evidence type="ECO:0000313" key="3">
    <source>
        <dbReference type="Proteomes" id="UP000322530"/>
    </source>
</evidence>
<evidence type="ECO:0000313" key="2">
    <source>
        <dbReference type="EMBL" id="GCF08171.1"/>
    </source>
</evidence>
<reference evidence="2 3" key="1">
    <citation type="submission" date="2019-01" db="EMBL/GenBank/DDBJ databases">
        <title>Draft genome sequence of Dictyobacter sp. Uno17.</title>
        <authorList>
            <person name="Wang C.M."/>
            <person name="Zheng Y."/>
            <person name="Sakai Y."/>
            <person name="Abe K."/>
            <person name="Yokota A."/>
            <person name="Yabe S."/>
        </authorList>
    </citation>
    <scope>NUCLEOTIDE SEQUENCE [LARGE SCALE GENOMIC DNA]</scope>
    <source>
        <strain evidence="2 3">Uno17</strain>
    </source>
</reference>
<dbReference type="AlphaFoldDB" id="A0A5A5T9J1"/>
<evidence type="ECO:0000256" key="1">
    <source>
        <dbReference type="SAM" id="MobiDB-lite"/>
    </source>
</evidence>
<proteinExistence type="predicted"/>
<sequence>MDILYLVDRLENLVASSKRMPLVNQIILKEADILTIIEQLRTSVPAEIKQARRVIQEKDRIIAQAQSEASMLLTRAREETDRALGREGLLKTAEDRSQDILRRANDQAQTIVRRAETHTEQMQIEADTYASETLRNLREHLLNVEMEIERTVMSIERGLESLDGRPEEESSTAMEPADEQEADDDSDALPSRSLPRRASLAADTMGGPNYPA</sequence>
<gene>
    <name evidence="2" type="ORF">KDI_17350</name>
</gene>
<evidence type="ECO:0008006" key="4">
    <source>
        <dbReference type="Google" id="ProtNLM"/>
    </source>
</evidence>
<keyword evidence="3" id="KW-1185">Reference proteome</keyword>
<accession>A0A5A5T9J1</accession>
<organism evidence="2 3">
    <name type="scientific">Dictyobacter arantiisoli</name>
    <dbReference type="NCBI Taxonomy" id="2014874"/>
    <lineage>
        <taxon>Bacteria</taxon>
        <taxon>Bacillati</taxon>
        <taxon>Chloroflexota</taxon>
        <taxon>Ktedonobacteria</taxon>
        <taxon>Ktedonobacterales</taxon>
        <taxon>Dictyobacteraceae</taxon>
        <taxon>Dictyobacter</taxon>
    </lineage>
</organism>
<feature type="compositionally biased region" description="Acidic residues" evidence="1">
    <location>
        <begin position="176"/>
        <end position="187"/>
    </location>
</feature>
<name>A0A5A5T9J1_9CHLR</name>
<dbReference type="RefSeq" id="WP_149401167.1">
    <property type="nucleotide sequence ID" value="NZ_BIXY01000019.1"/>
</dbReference>
<feature type="region of interest" description="Disordered" evidence="1">
    <location>
        <begin position="159"/>
        <end position="212"/>
    </location>
</feature>
<protein>
    <recommendedName>
        <fullName evidence="4">Vacuolar-type H+-ATPase subunit H</fullName>
    </recommendedName>
</protein>
<comment type="caution">
    <text evidence="2">The sequence shown here is derived from an EMBL/GenBank/DDBJ whole genome shotgun (WGS) entry which is preliminary data.</text>
</comment>
<dbReference type="OrthoDB" id="1690557at2"/>
<feature type="compositionally biased region" description="Basic and acidic residues" evidence="1">
    <location>
        <begin position="159"/>
        <end position="168"/>
    </location>
</feature>